<comment type="cofactor">
    <cofactor evidence="1 8">
        <name>heme</name>
        <dbReference type="ChEBI" id="CHEBI:30413"/>
    </cofactor>
</comment>
<evidence type="ECO:0000256" key="1">
    <source>
        <dbReference type="ARBA" id="ARBA00001971"/>
    </source>
</evidence>
<evidence type="ECO:0000256" key="5">
    <source>
        <dbReference type="ARBA" id="ARBA00023002"/>
    </source>
</evidence>
<evidence type="ECO:0000256" key="2">
    <source>
        <dbReference type="ARBA" id="ARBA00010617"/>
    </source>
</evidence>
<dbReference type="SUPFAM" id="SSF48264">
    <property type="entry name" value="Cytochrome P450"/>
    <property type="match status" value="1"/>
</dbReference>
<proteinExistence type="inferred from homology"/>
<dbReference type="FunFam" id="1.10.630.10:FF:000126">
    <property type="entry name" value="Predicted protein"/>
    <property type="match status" value="1"/>
</dbReference>
<dbReference type="GO" id="GO:0020037">
    <property type="term" value="F:heme binding"/>
    <property type="evidence" value="ECO:0007669"/>
    <property type="project" value="InterPro"/>
</dbReference>
<keyword evidence="7 9" id="KW-0503">Monooxygenase</keyword>
<accession>A0AAD5BQC5</accession>
<dbReference type="InterPro" id="IPR002401">
    <property type="entry name" value="Cyt_P450_E_grp-I"/>
</dbReference>
<dbReference type="InterPro" id="IPR036396">
    <property type="entry name" value="Cyt_P450_sf"/>
</dbReference>
<feature type="non-terminal residue" evidence="11">
    <location>
        <position position="503"/>
    </location>
</feature>
<keyword evidence="10" id="KW-0472">Membrane</keyword>
<keyword evidence="4 8" id="KW-0479">Metal-binding</keyword>
<feature type="binding site" description="axial binding residue" evidence="8">
    <location>
        <position position="447"/>
    </location>
    <ligand>
        <name>heme</name>
        <dbReference type="ChEBI" id="CHEBI:30413"/>
    </ligand>
    <ligandPart>
        <name>Fe</name>
        <dbReference type="ChEBI" id="CHEBI:18248"/>
    </ligandPart>
</feature>
<organism evidence="11 12">
    <name type="scientific">Ambrosia artemisiifolia</name>
    <name type="common">Common ragweed</name>
    <dbReference type="NCBI Taxonomy" id="4212"/>
    <lineage>
        <taxon>Eukaryota</taxon>
        <taxon>Viridiplantae</taxon>
        <taxon>Streptophyta</taxon>
        <taxon>Embryophyta</taxon>
        <taxon>Tracheophyta</taxon>
        <taxon>Spermatophyta</taxon>
        <taxon>Magnoliopsida</taxon>
        <taxon>eudicotyledons</taxon>
        <taxon>Gunneridae</taxon>
        <taxon>Pentapetalae</taxon>
        <taxon>asterids</taxon>
        <taxon>campanulids</taxon>
        <taxon>Asterales</taxon>
        <taxon>Asteraceae</taxon>
        <taxon>Asteroideae</taxon>
        <taxon>Heliantheae alliance</taxon>
        <taxon>Heliantheae</taxon>
        <taxon>Ambrosia</taxon>
    </lineage>
</organism>
<feature type="transmembrane region" description="Helical" evidence="10">
    <location>
        <begin position="6"/>
        <end position="23"/>
    </location>
</feature>
<keyword evidence="10" id="KW-0812">Transmembrane</keyword>
<dbReference type="PROSITE" id="PS00086">
    <property type="entry name" value="CYTOCHROME_P450"/>
    <property type="match status" value="1"/>
</dbReference>
<evidence type="ECO:0000313" key="11">
    <source>
        <dbReference type="EMBL" id="KAI7727607.1"/>
    </source>
</evidence>
<evidence type="ECO:0000256" key="3">
    <source>
        <dbReference type="ARBA" id="ARBA00022617"/>
    </source>
</evidence>
<dbReference type="AlphaFoldDB" id="A0AAD5BQC5"/>
<dbReference type="InterPro" id="IPR017972">
    <property type="entry name" value="Cyt_P450_CS"/>
</dbReference>
<dbReference type="Pfam" id="PF00067">
    <property type="entry name" value="p450"/>
    <property type="match status" value="1"/>
</dbReference>
<keyword evidence="6 8" id="KW-0408">Iron</keyword>
<dbReference type="Proteomes" id="UP001206925">
    <property type="component" value="Unassembled WGS sequence"/>
</dbReference>
<keyword evidence="5 9" id="KW-0560">Oxidoreductase</keyword>
<sequence length="503" mass="56957">WWDNELTVLVATISVLILAILWFKSRLSNSAPPLPPGPLSFPIIGYLPFLTPNLHTQLTDMAHTYGPIFKFKLGSKLHVVINTPELVKEVVRDQDEAFSNRDQPVAALELTYGGQDIVFANNNPNWRKLRKIFVHEILSSKNLKAAGAFRRDEVRRTVKDVFGRIGTEVSIRDVAFTTEANVLTRTICEHTSDKGGINGNIGSEIDLAATNIVKILGKANLSDFFPSLARFDLQHVARDMKIQHHKLDKLFTRIIEDRIESNLKRSQEEVGHEEEQKDFVQMLLDHRDKDATLSITQMKAVLNNVMIAGTETAATTIEWAMACIMNDHNVMKKIQEELVEVVGLNNKVEESHLKQLKYLDATLKEALRLYPVVPFLLPRSPSKACIVGGYTIPKGCSVFLNVWSIHRDARYWDNPLKFNPERFLTDKWDYKGNNSMYFPFGAGRRLCAGLPLAEKMLMLILGSLLHSFNWNLPNGEEHDLSEICGIVLKKRKPLIAIPSQRLS</sequence>
<gene>
    <name evidence="11" type="ORF">M8C21_012987</name>
</gene>
<dbReference type="PRINTS" id="PR00385">
    <property type="entry name" value="P450"/>
</dbReference>
<evidence type="ECO:0008006" key="13">
    <source>
        <dbReference type="Google" id="ProtNLM"/>
    </source>
</evidence>
<evidence type="ECO:0000256" key="9">
    <source>
        <dbReference type="RuleBase" id="RU000461"/>
    </source>
</evidence>
<dbReference type="InterPro" id="IPR001128">
    <property type="entry name" value="Cyt_P450"/>
</dbReference>
<comment type="similarity">
    <text evidence="2 9">Belongs to the cytochrome P450 family.</text>
</comment>
<keyword evidence="10" id="KW-1133">Transmembrane helix</keyword>
<feature type="non-terminal residue" evidence="11">
    <location>
        <position position="1"/>
    </location>
</feature>
<protein>
    <recommendedName>
        <fullName evidence="13">Cytochrome P450</fullName>
    </recommendedName>
</protein>
<dbReference type="GO" id="GO:0004497">
    <property type="term" value="F:monooxygenase activity"/>
    <property type="evidence" value="ECO:0007669"/>
    <property type="project" value="UniProtKB-KW"/>
</dbReference>
<evidence type="ECO:0000256" key="6">
    <source>
        <dbReference type="ARBA" id="ARBA00023004"/>
    </source>
</evidence>
<dbReference type="PANTHER" id="PTHR47951">
    <property type="entry name" value="OS08G0547900 PROTEIN"/>
    <property type="match status" value="1"/>
</dbReference>
<evidence type="ECO:0000256" key="7">
    <source>
        <dbReference type="ARBA" id="ARBA00023033"/>
    </source>
</evidence>
<dbReference type="GO" id="GO:0016705">
    <property type="term" value="F:oxidoreductase activity, acting on paired donors, with incorporation or reduction of molecular oxygen"/>
    <property type="evidence" value="ECO:0007669"/>
    <property type="project" value="InterPro"/>
</dbReference>
<dbReference type="GO" id="GO:0005506">
    <property type="term" value="F:iron ion binding"/>
    <property type="evidence" value="ECO:0007669"/>
    <property type="project" value="InterPro"/>
</dbReference>
<dbReference type="Gene3D" id="1.10.630.10">
    <property type="entry name" value="Cytochrome P450"/>
    <property type="match status" value="1"/>
</dbReference>
<evidence type="ECO:0000256" key="4">
    <source>
        <dbReference type="ARBA" id="ARBA00022723"/>
    </source>
</evidence>
<evidence type="ECO:0000256" key="10">
    <source>
        <dbReference type="SAM" id="Phobius"/>
    </source>
</evidence>
<name>A0AAD5BQC5_AMBAR</name>
<evidence type="ECO:0000256" key="8">
    <source>
        <dbReference type="PIRSR" id="PIRSR602401-1"/>
    </source>
</evidence>
<comment type="caution">
    <text evidence="11">The sequence shown here is derived from an EMBL/GenBank/DDBJ whole genome shotgun (WGS) entry which is preliminary data.</text>
</comment>
<dbReference type="PRINTS" id="PR00463">
    <property type="entry name" value="EP450I"/>
</dbReference>
<reference evidence="11" key="1">
    <citation type="submission" date="2022-06" db="EMBL/GenBank/DDBJ databases">
        <title>Uncovering the hologenomic basis of an extraordinary plant invasion.</title>
        <authorList>
            <person name="Bieker V.C."/>
            <person name="Martin M.D."/>
            <person name="Gilbert T."/>
            <person name="Hodgins K."/>
            <person name="Battlay P."/>
            <person name="Petersen B."/>
            <person name="Wilson J."/>
        </authorList>
    </citation>
    <scope>NUCLEOTIDE SEQUENCE</scope>
    <source>
        <strain evidence="11">AA19_3_7</strain>
        <tissue evidence="11">Leaf</tissue>
    </source>
</reference>
<keyword evidence="3 8" id="KW-0349">Heme</keyword>
<evidence type="ECO:0000313" key="12">
    <source>
        <dbReference type="Proteomes" id="UP001206925"/>
    </source>
</evidence>
<keyword evidence="12" id="KW-1185">Reference proteome</keyword>
<dbReference type="PANTHER" id="PTHR47951:SF7">
    <property type="entry name" value="FLAVONOID 3',5'-HYDROXYLASE-LIKE ISOFORM X1"/>
    <property type="match status" value="1"/>
</dbReference>
<dbReference type="EMBL" id="JAMZMK010011341">
    <property type="protein sequence ID" value="KAI7727607.1"/>
    <property type="molecule type" value="Genomic_DNA"/>
</dbReference>